<comment type="caution">
    <text evidence="10">The sequence shown here is derived from an EMBL/GenBank/DDBJ whole genome shotgun (WGS) entry which is preliminary data.</text>
</comment>
<dbReference type="OMA" id="TNRSRIF"/>
<evidence type="ECO:0000313" key="10">
    <source>
        <dbReference type="EMBL" id="KAH7277726.1"/>
    </source>
</evidence>
<dbReference type="Pfam" id="PF00504">
    <property type="entry name" value="Chloroa_b-bind"/>
    <property type="match status" value="1"/>
</dbReference>
<comment type="subcellular location">
    <subcellularLocation>
        <location evidence="1">Membrane</location>
        <topology evidence="1">Multi-pass membrane protein</topology>
    </subcellularLocation>
    <subcellularLocation>
        <location evidence="2">Plastid</location>
        <location evidence="2">Chloroplast</location>
    </subcellularLocation>
</comment>
<feature type="transmembrane region" description="Helical" evidence="9">
    <location>
        <begin position="65"/>
        <end position="85"/>
    </location>
</feature>
<keyword evidence="3" id="KW-0150">Chloroplast</keyword>
<evidence type="ECO:0000256" key="5">
    <source>
        <dbReference type="ARBA" id="ARBA00022692"/>
    </source>
</evidence>
<keyword evidence="11" id="KW-1185">Reference proteome</keyword>
<gene>
    <name evidence="10" type="ORF">KP509_38G004100</name>
</gene>
<proteinExistence type="inferred from homology"/>
<evidence type="ECO:0000256" key="9">
    <source>
        <dbReference type="SAM" id="Phobius"/>
    </source>
</evidence>
<dbReference type="GO" id="GO:0009507">
    <property type="term" value="C:chloroplast"/>
    <property type="evidence" value="ECO:0007669"/>
    <property type="project" value="UniProtKB-SubCell"/>
</dbReference>
<keyword evidence="4" id="KW-0934">Plastid</keyword>
<protein>
    <recommendedName>
        <fullName evidence="12">Early light-induced protein</fullName>
    </recommendedName>
</protein>
<keyword evidence="6 9" id="KW-1133">Transmembrane helix</keyword>
<keyword evidence="5 9" id="KW-0812">Transmembrane</keyword>
<reference evidence="10" key="1">
    <citation type="submission" date="2021-08" db="EMBL/GenBank/DDBJ databases">
        <title>WGS assembly of Ceratopteris richardii.</title>
        <authorList>
            <person name="Marchant D.B."/>
            <person name="Chen G."/>
            <person name="Jenkins J."/>
            <person name="Shu S."/>
            <person name="Leebens-Mack J."/>
            <person name="Grimwood J."/>
            <person name="Schmutz J."/>
            <person name="Soltis P."/>
            <person name="Soltis D."/>
            <person name="Chen Z.-H."/>
        </authorList>
    </citation>
    <scope>NUCLEOTIDE SEQUENCE</scope>
    <source>
        <strain evidence="10">Whitten #5841</strain>
        <tissue evidence="10">Leaf</tissue>
    </source>
</reference>
<organism evidence="10 11">
    <name type="scientific">Ceratopteris richardii</name>
    <name type="common">Triangle waterfern</name>
    <dbReference type="NCBI Taxonomy" id="49495"/>
    <lineage>
        <taxon>Eukaryota</taxon>
        <taxon>Viridiplantae</taxon>
        <taxon>Streptophyta</taxon>
        <taxon>Embryophyta</taxon>
        <taxon>Tracheophyta</taxon>
        <taxon>Polypodiopsida</taxon>
        <taxon>Polypodiidae</taxon>
        <taxon>Polypodiales</taxon>
        <taxon>Pteridineae</taxon>
        <taxon>Pteridaceae</taxon>
        <taxon>Parkerioideae</taxon>
        <taxon>Ceratopteris</taxon>
    </lineage>
</organism>
<keyword evidence="7 9" id="KW-0472">Membrane</keyword>
<dbReference type="Proteomes" id="UP000825935">
    <property type="component" value="Chromosome 38"/>
</dbReference>
<dbReference type="OrthoDB" id="513190at2759"/>
<evidence type="ECO:0000313" key="11">
    <source>
        <dbReference type="Proteomes" id="UP000825935"/>
    </source>
</evidence>
<accession>A0A8T2Q267</accession>
<comment type="similarity">
    <text evidence="8">Belongs to the ELIP/psbS family.</text>
</comment>
<name>A0A8T2Q267_CERRI</name>
<evidence type="ECO:0000256" key="2">
    <source>
        <dbReference type="ARBA" id="ARBA00004229"/>
    </source>
</evidence>
<dbReference type="GO" id="GO:0016020">
    <property type="term" value="C:membrane"/>
    <property type="evidence" value="ECO:0007669"/>
    <property type="project" value="UniProtKB-SubCell"/>
</dbReference>
<evidence type="ECO:0000256" key="6">
    <source>
        <dbReference type="ARBA" id="ARBA00022989"/>
    </source>
</evidence>
<dbReference type="AlphaFoldDB" id="A0A8T2Q267"/>
<feature type="transmembrane region" description="Helical" evidence="9">
    <location>
        <begin position="105"/>
        <end position="125"/>
    </location>
</feature>
<evidence type="ECO:0000256" key="8">
    <source>
        <dbReference type="ARBA" id="ARBA00037956"/>
    </source>
</evidence>
<evidence type="ECO:0000256" key="1">
    <source>
        <dbReference type="ARBA" id="ARBA00004141"/>
    </source>
</evidence>
<sequence length="136" mass="15027">MFMRPESERRPETGDKSVGSVMRFDGVGLETVNSRLAMVGITWALIAEVVTGKSMIEQVTKGNGFLWFLLVAPVFIWATFVPIFGQSESPDSRKVGPFNAKAERWNGRAAMIGFVSLIVVEQFLLKGAPLLGFLHH</sequence>
<dbReference type="PANTHER" id="PTHR14154">
    <property type="entry name" value="UPF0041 BRAIN PROTEIN 44-RELATED"/>
    <property type="match status" value="1"/>
</dbReference>
<dbReference type="EMBL" id="CM035443">
    <property type="protein sequence ID" value="KAH7277726.1"/>
    <property type="molecule type" value="Genomic_DNA"/>
</dbReference>
<evidence type="ECO:0000256" key="4">
    <source>
        <dbReference type="ARBA" id="ARBA00022640"/>
    </source>
</evidence>
<dbReference type="InterPro" id="IPR022796">
    <property type="entry name" value="Chloroa_b-bind"/>
</dbReference>
<evidence type="ECO:0000256" key="3">
    <source>
        <dbReference type="ARBA" id="ARBA00022528"/>
    </source>
</evidence>
<evidence type="ECO:0008006" key="12">
    <source>
        <dbReference type="Google" id="ProtNLM"/>
    </source>
</evidence>
<dbReference type="SUPFAM" id="SSF103511">
    <property type="entry name" value="Chlorophyll a-b binding protein"/>
    <property type="match status" value="1"/>
</dbReference>
<evidence type="ECO:0000256" key="7">
    <source>
        <dbReference type="ARBA" id="ARBA00023136"/>
    </source>
</evidence>